<evidence type="ECO:0008006" key="5">
    <source>
        <dbReference type="Google" id="ProtNLM"/>
    </source>
</evidence>
<dbReference type="EMBL" id="BMAT01013440">
    <property type="protein sequence ID" value="GFS13098.1"/>
    <property type="molecule type" value="Genomic_DNA"/>
</dbReference>
<evidence type="ECO:0000313" key="4">
    <source>
        <dbReference type="Proteomes" id="UP000762676"/>
    </source>
</evidence>
<evidence type="ECO:0000313" key="3">
    <source>
        <dbReference type="EMBL" id="GFS13098.1"/>
    </source>
</evidence>
<feature type="region of interest" description="Disordered" evidence="1">
    <location>
        <begin position="109"/>
        <end position="133"/>
    </location>
</feature>
<sequence>MDFAKDFTTAPPTSPTSTQAPPMPPRKTTPQMTTPTPITTTALSTTNTPRSNCHSSAAQSSPVQPPNWRSCQPLCSAHHMCPCESHLSSKVTAGGTQPCNCAQDCPVPTRSTNPTSSSGQFNSGQKGQKKSLSSNNVTIGSLVGAMLGALVLGLILGFVATRLYHVMRKVPDVRLVNGDDDLKY</sequence>
<accession>A0AAV4IRB2</accession>
<feature type="region of interest" description="Disordered" evidence="1">
    <location>
        <begin position="1"/>
        <end position="67"/>
    </location>
</feature>
<feature type="compositionally biased region" description="Low complexity" evidence="1">
    <location>
        <begin position="122"/>
        <end position="133"/>
    </location>
</feature>
<organism evidence="3 4">
    <name type="scientific">Elysia marginata</name>
    <dbReference type="NCBI Taxonomy" id="1093978"/>
    <lineage>
        <taxon>Eukaryota</taxon>
        <taxon>Metazoa</taxon>
        <taxon>Spiralia</taxon>
        <taxon>Lophotrochozoa</taxon>
        <taxon>Mollusca</taxon>
        <taxon>Gastropoda</taxon>
        <taxon>Heterobranchia</taxon>
        <taxon>Euthyneura</taxon>
        <taxon>Panpulmonata</taxon>
        <taxon>Sacoglossa</taxon>
        <taxon>Placobranchoidea</taxon>
        <taxon>Plakobranchidae</taxon>
        <taxon>Elysia</taxon>
    </lineage>
</organism>
<keyword evidence="2" id="KW-1133">Transmembrane helix</keyword>
<name>A0AAV4IRB2_9GAST</name>
<evidence type="ECO:0000256" key="2">
    <source>
        <dbReference type="SAM" id="Phobius"/>
    </source>
</evidence>
<keyword evidence="2" id="KW-0812">Transmembrane</keyword>
<gene>
    <name evidence="3" type="ORF">ElyMa_006713700</name>
</gene>
<proteinExistence type="predicted"/>
<comment type="caution">
    <text evidence="3">The sequence shown here is derived from an EMBL/GenBank/DDBJ whole genome shotgun (WGS) entry which is preliminary data.</text>
</comment>
<feature type="compositionally biased region" description="Low complexity" evidence="1">
    <location>
        <begin position="28"/>
        <end position="62"/>
    </location>
</feature>
<keyword evidence="2" id="KW-0472">Membrane</keyword>
<protein>
    <recommendedName>
        <fullName evidence="5">Syndecan/Neurexin domain-containing protein</fullName>
    </recommendedName>
</protein>
<dbReference type="Proteomes" id="UP000762676">
    <property type="component" value="Unassembled WGS sequence"/>
</dbReference>
<feature type="transmembrane region" description="Helical" evidence="2">
    <location>
        <begin position="139"/>
        <end position="159"/>
    </location>
</feature>
<evidence type="ECO:0000256" key="1">
    <source>
        <dbReference type="SAM" id="MobiDB-lite"/>
    </source>
</evidence>
<reference evidence="3 4" key="1">
    <citation type="journal article" date="2021" name="Elife">
        <title>Chloroplast acquisition without the gene transfer in kleptoplastic sea slugs, Plakobranchus ocellatus.</title>
        <authorList>
            <person name="Maeda T."/>
            <person name="Takahashi S."/>
            <person name="Yoshida T."/>
            <person name="Shimamura S."/>
            <person name="Takaki Y."/>
            <person name="Nagai Y."/>
            <person name="Toyoda A."/>
            <person name="Suzuki Y."/>
            <person name="Arimoto A."/>
            <person name="Ishii H."/>
            <person name="Satoh N."/>
            <person name="Nishiyama T."/>
            <person name="Hasebe M."/>
            <person name="Maruyama T."/>
            <person name="Minagawa J."/>
            <person name="Obokata J."/>
            <person name="Shigenobu S."/>
        </authorList>
    </citation>
    <scope>NUCLEOTIDE SEQUENCE [LARGE SCALE GENOMIC DNA]</scope>
</reference>
<dbReference type="AlphaFoldDB" id="A0AAV4IRB2"/>
<feature type="compositionally biased region" description="Low complexity" evidence="1">
    <location>
        <begin position="8"/>
        <end position="20"/>
    </location>
</feature>
<keyword evidence="4" id="KW-1185">Reference proteome</keyword>
<feature type="compositionally biased region" description="Polar residues" evidence="1">
    <location>
        <begin position="109"/>
        <end position="121"/>
    </location>
</feature>